<sequence>MPKSTTALYCLDTSLPHLSTSKCIDSLKMLLPALSPGPGKNHDLTISLLRARARRLTRSNTRLDPLDLLLCER</sequence>
<comment type="caution">
    <text evidence="1">The sequence shown here is derived from an EMBL/GenBank/DDBJ whole genome shotgun (WGS) entry which is preliminary data.</text>
</comment>
<name>A0AAV4FNE4_9GAST</name>
<dbReference type="Proteomes" id="UP000762676">
    <property type="component" value="Unassembled WGS sequence"/>
</dbReference>
<keyword evidence="2" id="KW-1185">Reference proteome</keyword>
<proteinExistence type="predicted"/>
<evidence type="ECO:0000313" key="2">
    <source>
        <dbReference type="Proteomes" id="UP000762676"/>
    </source>
</evidence>
<reference evidence="1 2" key="1">
    <citation type="journal article" date="2021" name="Elife">
        <title>Chloroplast acquisition without the gene transfer in kleptoplastic sea slugs, Plakobranchus ocellatus.</title>
        <authorList>
            <person name="Maeda T."/>
            <person name="Takahashi S."/>
            <person name="Yoshida T."/>
            <person name="Shimamura S."/>
            <person name="Takaki Y."/>
            <person name="Nagai Y."/>
            <person name="Toyoda A."/>
            <person name="Suzuki Y."/>
            <person name="Arimoto A."/>
            <person name="Ishii H."/>
            <person name="Satoh N."/>
            <person name="Nishiyama T."/>
            <person name="Hasebe M."/>
            <person name="Maruyama T."/>
            <person name="Minagawa J."/>
            <person name="Obokata J."/>
            <person name="Shigenobu S."/>
        </authorList>
    </citation>
    <scope>NUCLEOTIDE SEQUENCE [LARGE SCALE GENOMIC DNA]</scope>
</reference>
<dbReference type="AlphaFoldDB" id="A0AAV4FNE4"/>
<organism evidence="1 2">
    <name type="scientific">Elysia marginata</name>
    <dbReference type="NCBI Taxonomy" id="1093978"/>
    <lineage>
        <taxon>Eukaryota</taxon>
        <taxon>Metazoa</taxon>
        <taxon>Spiralia</taxon>
        <taxon>Lophotrochozoa</taxon>
        <taxon>Mollusca</taxon>
        <taxon>Gastropoda</taxon>
        <taxon>Heterobranchia</taxon>
        <taxon>Euthyneura</taxon>
        <taxon>Panpulmonata</taxon>
        <taxon>Sacoglossa</taxon>
        <taxon>Placobranchoidea</taxon>
        <taxon>Plakobranchidae</taxon>
        <taxon>Elysia</taxon>
    </lineage>
</organism>
<protein>
    <submittedName>
        <fullName evidence="1">Uncharacterized protein</fullName>
    </submittedName>
</protein>
<gene>
    <name evidence="1" type="ORF">ElyMa_003893900</name>
</gene>
<accession>A0AAV4FNE4</accession>
<evidence type="ECO:0000313" key="1">
    <source>
        <dbReference type="EMBL" id="GFR74471.1"/>
    </source>
</evidence>
<dbReference type="EMBL" id="BMAT01007931">
    <property type="protein sequence ID" value="GFR74471.1"/>
    <property type="molecule type" value="Genomic_DNA"/>
</dbReference>